<organism evidence="1 2">
    <name type="scientific">Sphingobacterium faecale</name>
    <dbReference type="NCBI Taxonomy" id="2803775"/>
    <lineage>
        <taxon>Bacteria</taxon>
        <taxon>Pseudomonadati</taxon>
        <taxon>Bacteroidota</taxon>
        <taxon>Sphingobacteriia</taxon>
        <taxon>Sphingobacteriales</taxon>
        <taxon>Sphingobacteriaceae</taxon>
        <taxon>Sphingobacterium</taxon>
    </lineage>
</organism>
<accession>A0ABS1R0N7</accession>
<dbReference type="RefSeq" id="WP_202102016.1">
    <property type="nucleotide sequence ID" value="NZ_JAERTY010000003.1"/>
</dbReference>
<name>A0ABS1R0N7_9SPHI</name>
<evidence type="ECO:0000313" key="1">
    <source>
        <dbReference type="EMBL" id="MBL1408233.1"/>
    </source>
</evidence>
<reference evidence="1 2" key="1">
    <citation type="submission" date="2021-01" db="EMBL/GenBank/DDBJ databases">
        <title>C459-1 draft genome sequence.</title>
        <authorList>
            <person name="Zhang X.-F."/>
        </authorList>
    </citation>
    <scope>NUCLEOTIDE SEQUENCE [LARGE SCALE GENOMIC DNA]</scope>
    <source>
        <strain evidence="2">C459-1</strain>
    </source>
</reference>
<sequence>MGTTTLKEVNSKLKQLPESLLDEVERYIDFLKFKYEQDTHAIPQWHKDLVLKRMEENETPVDAFGMLADIKNEE</sequence>
<dbReference type="EMBL" id="JAERTY010000003">
    <property type="protein sequence ID" value="MBL1408233.1"/>
    <property type="molecule type" value="Genomic_DNA"/>
</dbReference>
<keyword evidence="2" id="KW-1185">Reference proteome</keyword>
<gene>
    <name evidence="1" type="ORF">JKG61_05665</name>
</gene>
<protein>
    <submittedName>
        <fullName evidence="1">DUF2281 domain-containing protein</fullName>
    </submittedName>
</protein>
<comment type="caution">
    <text evidence="1">The sequence shown here is derived from an EMBL/GenBank/DDBJ whole genome shotgun (WGS) entry which is preliminary data.</text>
</comment>
<proteinExistence type="predicted"/>
<evidence type="ECO:0000313" key="2">
    <source>
        <dbReference type="Proteomes" id="UP000625283"/>
    </source>
</evidence>
<dbReference type="Proteomes" id="UP000625283">
    <property type="component" value="Unassembled WGS sequence"/>
</dbReference>